<dbReference type="SUPFAM" id="SSF56436">
    <property type="entry name" value="C-type lectin-like"/>
    <property type="match status" value="1"/>
</dbReference>
<dbReference type="AlphaFoldDB" id="A0A8C1GNL5"/>
<feature type="transmembrane region" description="Helical" evidence="3">
    <location>
        <begin position="110"/>
        <end position="134"/>
    </location>
</feature>
<feature type="transmembrane region" description="Helical" evidence="3">
    <location>
        <begin position="13"/>
        <end position="35"/>
    </location>
</feature>
<keyword evidence="2" id="KW-0430">Lectin</keyword>
<dbReference type="InterPro" id="IPR001304">
    <property type="entry name" value="C-type_lectin-like"/>
</dbReference>
<sequence length="312" mass="35709">MLTLCLYILKDKYTLSTIIIFIIINIYNIYLFIVCTNDSYYCTNMSVVSVLPVNTPTKHFTSREMNANYENVDYLPSVTASGGKCSQYRGNSTEEQESEREVCPPKRTKVLLIVFAVCLVFALGGLCILGILYVRVSVLLSAKKTNGTNYKEEFYVLRNQHKKTLEKLSRLNHSTGCALCAVHWIHSGGKCYYYSTVRMNWTQSRDHCVTLGGHLVIINSKAEQDFVTSNVEETHWIGLNDLDTEGHWVWVNNQPVSNSVEFWKKRENDISEPDNWTKVHPDGEDCASLGHPKGETDFWMDAYCFEEKKFCV</sequence>
<dbReference type="PANTHER" id="PTHR45710">
    <property type="entry name" value="C-TYPE LECTIN DOMAIN-CONTAINING PROTEIN 180"/>
    <property type="match status" value="1"/>
</dbReference>
<dbReference type="Proteomes" id="UP000694427">
    <property type="component" value="Unplaced"/>
</dbReference>
<evidence type="ECO:0000259" key="4">
    <source>
        <dbReference type="PROSITE" id="PS50041"/>
    </source>
</evidence>
<dbReference type="PANTHER" id="PTHR45710:SF26">
    <property type="entry name" value="RH26557P"/>
    <property type="match status" value="1"/>
</dbReference>
<keyword evidence="3" id="KW-0812">Transmembrane</keyword>
<dbReference type="InterPro" id="IPR016186">
    <property type="entry name" value="C-type_lectin-like/link_sf"/>
</dbReference>
<dbReference type="SMART" id="SM00034">
    <property type="entry name" value="CLECT"/>
    <property type="match status" value="1"/>
</dbReference>
<name>A0A8C1GNL5_CYPCA</name>
<dbReference type="GO" id="GO:0005886">
    <property type="term" value="C:plasma membrane"/>
    <property type="evidence" value="ECO:0007669"/>
    <property type="project" value="UniProtKB-SubCell"/>
</dbReference>
<organism evidence="5 6">
    <name type="scientific">Cyprinus carpio</name>
    <name type="common">Common carp</name>
    <dbReference type="NCBI Taxonomy" id="7962"/>
    <lineage>
        <taxon>Eukaryota</taxon>
        <taxon>Metazoa</taxon>
        <taxon>Chordata</taxon>
        <taxon>Craniata</taxon>
        <taxon>Vertebrata</taxon>
        <taxon>Euteleostomi</taxon>
        <taxon>Actinopterygii</taxon>
        <taxon>Neopterygii</taxon>
        <taxon>Teleostei</taxon>
        <taxon>Ostariophysi</taxon>
        <taxon>Cypriniformes</taxon>
        <taxon>Cyprinidae</taxon>
        <taxon>Cyprininae</taxon>
        <taxon>Cyprinus</taxon>
    </lineage>
</organism>
<accession>A0A8C1GNL5</accession>
<reference evidence="5" key="1">
    <citation type="submission" date="2025-08" db="UniProtKB">
        <authorList>
            <consortium name="Ensembl"/>
        </authorList>
    </citation>
    <scope>IDENTIFICATION</scope>
</reference>
<dbReference type="InterPro" id="IPR016187">
    <property type="entry name" value="CTDL_fold"/>
</dbReference>
<feature type="domain" description="C-type lectin" evidence="4">
    <location>
        <begin position="187"/>
        <end position="312"/>
    </location>
</feature>
<dbReference type="Gene3D" id="3.10.100.10">
    <property type="entry name" value="Mannose-Binding Protein A, subunit A"/>
    <property type="match status" value="1"/>
</dbReference>
<dbReference type="CDD" id="cd03590">
    <property type="entry name" value="CLECT_DC-SIGN_like"/>
    <property type="match status" value="1"/>
</dbReference>
<keyword evidence="3" id="KW-0472">Membrane</keyword>
<keyword evidence="6" id="KW-1185">Reference proteome</keyword>
<dbReference type="InterPro" id="IPR033989">
    <property type="entry name" value="CD209-like_CTLD"/>
</dbReference>
<evidence type="ECO:0000256" key="3">
    <source>
        <dbReference type="SAM" id="Phobius"/>
    </source>
</evidence>
<comment type="subcellular location">
    <subcellularLocation>
        <location evidence="1">Cell membrane</location>
        <topology evidence="1">Single-pass type II membrane protein</topology>
    </subcellularLocation>
</comment>
<dbReference type="InterPro" id="IPR050828">
    <property type="entry name" value="C-type_lectin/matrix_domain"/>
</dbReference>
<reference evidence="5" key="2">
    <citation type="submission" date="2025-09" db="UniProtKB">
        <authorList>
            <consortium name="Ensembl"/>
        </authorList>
    </citation>
    <scope>IDENTIFICATION</scope>
</reference>
<evidence type="ECO:0000256" key="2">
    <source>
        <dbReference type="ARBA" id="ARBA00022734"/>
    </source>
</evidence>
<dbReference type="PROSITE" id="PS50041">
    <property type="entry name" value="C_TYPE_LECTIN_2"/>
    <property type="match status" value="1"/>
</dbReference>
<dbReference type="Ensembl" id="ENSCCRT00010012205.1">
    <property type="protein sequence ID" value="ENSCCRP00010011210.1"/>
    <property type="gene ID" value="ENSCCRG00010004764.1"/>
</dbReference>
<evidence type="ECO:0000313" key="6">
    <source>
        <dbReference type="Proteomes" id="UP000694427"/>
    </source>
</evidence>
<evidence type="ECO:0000313" key="5">
    <source>
        <dbReference type="Ensembl" id="ENSCCRP00010011210.1"/>
    </source>
</evidence>
<proteinExistence type="predicted"/>
<keyword evidence="3" id="KW-1133">Transmembrane helix</keyword>
<dbReference type="Pfam" id="PF00059">
    <property type="entry name" value="Lectin_C"/>
    <property type="match status" value="1"/>
</dbReference>
<dbReference type="GO" id="GO:0030246">
    <property type="term" value="F:carbohydrate binding"/>
    <property type="evidence" value="ECO:0007669"/>
    <property type="project" value="UniProtKB-KW"/>
</dbReference>
<evidence type="ECO:0000256" key="1">
    <source>
        <dbReference type="ARBA" id="ARBA00004401"/>
    </source>
</evidence>
<protein>
    <recommendedName>
        <fullName evidence="4">C-type lectin domain-containing protein</fullName>
    </recommendedName>
</protein>